<keyword evidence="1 5" id="KW-0328">Glycosyltransferase</keyword>
<dbReference type="EMBL" id="JAGGMS010000001">
    <property type="protein sequence ID" value="MBP2182943.1"/>
    <property type="molecule type" value="Genomic_DNA"/>
</dbReference>
<dbReference type="RefSeq" id="WP_209666174.1">
    <property type="nucleotide sequence ID" value="NZ_JAGGMS010000001.1"/>
</dbReference>
<protein>
    <submittedName>
        <fullName evidence="5">Glycogen(Starch) synthase</fullName>
        <ecNumber evidence="5">2.4.1.11</ecNumber>
    </submittedName>
</protein>
<dbReference type="EC" id="2.4.1.11" evidence="5"/>
<comment type="caution">
    <text evidence="5">The sequence shown here is derived from an EMBL/GenBank/DDBJ whole genome shotgun (WGS) entry which is preliminary data.</text>
</comment>
<reference evidence="5 6" key="1">
    <citation type="submission" date="2021-03" db="EMBL/GenBank/DDBJ databases">
        <title>Sequencing the genomes of 1000 actinobacteria strains.</title>
        <authorList>
            <person name="Klenk H.-P."/>
        </authorList>
    </citation>
    <scope>NUCLEOTIDE SEQUENCE [LARGE SCALE GENOMIC DNA]</scope>
    <source>
        <strain evidence="5 6">DSM 45510</strain>
    </source>
</reference>
<evidence type="ECO:0000259" key="4">
    <source>
        <dbReference type="Pfam" id="PF13439"/>
    </source>
</evidence>
<dbReference type="Pfam" id="PF13439">
    <property type="entry name" value="Glyco_transf_4"/>
    <property type="match status" value="1"/>
</dbReference>
<dbReference type="Pfam" id="PF00534">
    <property type="entry name" value="Glycos_transf_1"/>
    <property type="match status" value="1"/>
</dbReference>
<organism evidence="5 6">
    <name type="scientific">Amycolatopsis magusensis</name>
    <dbReference type="NCBI Taxonomy" id="882444"/>
    <lineage>
        <taxon>Bacteria</taxon>
        <taxon>Bacillati</taxon>
        <taxon>Actinomycetota</taxon>
        <taxon>Actinomycetes</taxon>
        <taxon>Pseudonocardiales</taxon>
        <taxon>Pseudonocardiaceae</taxon>
        <taxon>Amycolatopsis</taxon>
    </lineage>
</organism>
<accession>A0ABS4PU34</accession>
<dbReference type="PANTHER" id="PTHR45947:SF3">
    <property type="entry name" value="SULFOQUINOVOSYL TRANSFERASE SQD2"/>
    <property type="match status" value="1"/>
</dbReference>
<dbReference type="SUPFAM" id="SSF53756">
    <property type="entry name" value="UDP-Glycosyltransferase/glycogen phosphorylase"/>
    <property type="match status" value="1"/>
</dbReference>
<evidence type="ECO:0000313" key="5">
    <source>
        <dbReference type="EMBL" id="MBP2182943.1"/>
    </source>
</evidence>
<dbReference type="Proteomes" id="UP000741013">
    <property type="component" value="Unassembled WGS sequence"/>
</dbReference>
<dbReference type="PANTHER" id="PTHR45947">
    <property type="entry name" value="SULFOQUINOVOSYL TRANSFERASE SQD2"/>
    <property type="match status" value="1"/>
</dbReference>
<dbReference type="InterPro" id="IPR028098">
    <property type="entry name" value="Glyco_trans_4-like_N"/>
</dbReference>
<evidence type="ECO:0000259" key="3">
    <source>
        <dbReference type="Pfam" id="PF00534"/>
    </source>
</evidence>
<keyword evidence="2 5" id="KW-0808">Transferase</keyword>
<dbReference type="Gene3D" id="3.40.50.2000">
    <property type="entry name" value="Glycogen Phosphorylase B"/>
    <property type="match status" value="2"/>
</dbReference>
<keyword evidence="6" id="KW-1185">Reference proteome</keyword>
<dbReference type="GO" id="GO:0004373">
    <property type="term" value="F:alpha-1,4-glucan glucosyltransferase (UDP-glucose donor) activity"/>
    <property type="evidence" value="ECO:0007669"/>
    <property type="project" value="UniProtKB-EC"/>
</dbReference>
<dbReference type="CDD" id="cd03801">
    <property type="entry name" value="GT4_PimA-like"/>
    <property type="match status" value="1"/>
</dbReference>
<evidence type="ECO:0000313" key="6">
    <source>
        <dbReference type="Proteomes" id="UP000741013"/>
    </source>
</evidence>
<evidence type="ECO:0000256" key="1">
    <source>
        <dbReference type="ARBA" id="ARBA00022676"/>
    </source>
</evidence>
<name>A0ABS4PU34_9PSEU</name>
<dbReference type="InterPro" id="IPR050194">
    <property type="entry name" value="Glycosyltransferase_grp1"/>
</dbReference>
<feature type="domain" description="Glycosyl transferase family 1" evidence="3">
    <location>
        <begin position="230"/>
        <end position="381"/>
    </location>
</feature>
<sequence>MKILLITSDYRATQSGTGAHVQFLSGALRQLGVDVTIAAMPILAEEHESTDDNVLLHPQIGPKIVWHEQGGDCLVGGQPGPEWTVARQSQSNLGLVAGIDRDQRFDLIHFHGFRPAPAAVALGGIFSAPLVMTKHGSVLGIRLGPDVVVESIGGWSLFAGWNPFVLEYVRAVDRYALEHADRVIAVSEATRQDLLYDDAVAAKSVVIYNGSGLPECTEECASWRDDRPGTTIGVVGRLVPQKGIDILIESLSILGREDLRMRVAGNGPLLQPLRDQAEQLGVGERVEFMGILGRDRLHRFLHECDIVVAPSRWDALPQAVCDAQALGKLVIGSAVDGILEQIVNRKTGLLFSPGDASSLAAAITWSLDHPEEVAHIASAAAELGGNVYSWPDIAEQTLEVYKQVINEFRDTHQRADR</sequence>
<dbReference type="InterPro" id="IPR001296">
    <property type="entry name" value="Glyco_trans_1"/>
</dbReference>
<evidence type="ECO:0000256" key="2">
    <source>
        <dbReference type="ARBA" id="ARBA00022679"/>
    </source>
</evidence>
<gene>
    <name evidence="5" type="ORF">JOM49_004469</name>
</gene>
<proteinExistence type="predicted"/>
<feature type="domain" description="Glycosyltransferase subfamily 4-like N-terminal" evidence="4">
    <location>
        <begin position="16"/>
        <end position="210"/>
    </location>
</feature>